<accession>A0ABP9QSA2</accession>
<dbReference type="Pfam" id="PF01593">
    <property type="entry name" value="Amino_oxidase"/>
    <property type="match status" value="1"/>
</dbReference>
<dbReference type="NCBIfam" id="TIGR03467">
    <property type="entry name" value="HpnE"/>
    <property type="match status" value="1"/>
</dbReference>
<protein>
    <submittedName>
        <fullName evidence="2">Hydroxysqualene dehydroxylase HpnE</fullName>
    </submittedName>
</protein>
<sequence length="448" mass="47479">MAVLGGGLAGITAALRCADAGLDVTLLESKNHLGGLTHSFRRGELDVDNGQHVFLRCCTSYVDLLRRLGVLDKVFLQPRLAIQVRSPRLRQPVWLRRNALPAPLHLADSVLKYRPLPVADRLKFAGAALALRGVHRESAAADGQSFADWLRRHGQSTAAIEKLWDLVGIATLNAPATGASLALAATVFQLGLLTEAGAADIGWSKVPLRELHGEPAKARLTEAGAQVLLGTKVTGLAREDGRWRITAGETELTADRVVVALPPEVAERLLPPGALSLPEGWAKRLGSSPIVNAHVVFDREVLDEPFFAAVDSPLQWVFDRTSQSGVDGGQYLAVSLSAADDLIDVPVREIRERILPALRQVVPAAATAGVRDFFVTRERTATFRPAPGSAALRPGPVTAAEGVVLAGAWTATGWPATMEGAVRSGEAAASALIASDGRPTSPHGKDIP</sequence>
<comment type="caution">
    <text evidence="2">The sequence shown here is derived from an EMBL/GenBank/DDBJ whole genome shotgun (WGS) entry which is preliminary data.</text>
</comment>
<evidence type="ECO:0000313" key="3">
    <source>
        <dbReference type="Proteomes" id="UP001500192"/>
    </source>
</evidence>
<dbReference type="InterPro" id="IPR017830">
    <property type="entry name" value="SQase_HpnE"/>
</dbReference>
<feature type="domain" description="Amine oxidase" evidence="1">
    <location>
        <begin position="8"/>
        <end position="433"/>
    </location>
</feature>
<dbReference type="EMBL" id="BAABIB010000075">
    <property type="protein sequence ID" value="GAA5166447.1"/>
    <property type="molecule type" value="Genomic_DNA"/>
</dbReference>
<gene>
    <name evidence="2" type="primary">hpnE</name>
    <name evidence="2" type="ORF">GCM10023214_39170</name>
</gene>
<dbReference type="PANTHER" id="PTHR42923:SF47">
    <property type="entry name" value="BLR3003 PROTEIN"/>
    <property type="match status" value="1"/>
</dbReference>
<dbReference type="InterPro" id="IPR036188">
    <property type="entry name" value="FAD/NAD-bd_sf"/>
</dbReference>
<name>A0ABP9QSA2_9PSEU</name>
<dbReference type="InterPro" id="IPR002937">
    <property type="entry name" value="Amino_oxidase"/>
</dbReference>
<organism evidence="2 3">
    <name type="scientific">Amycolatopsis dongchuanensis</name>
    <dbReference type="NCBI Taxonomy" id="1070866"/>
    <lineage>
        <taxon>Bacteria</taxon>
        <taxon>Bacillati</taxon>
        <taxon>Actinomycetota</taxon>
        <taxon>Actinomycetes</taxon>
        <taxon>Pseudonocardiales</taxon>
        <taxon>Pseudonocardiaceae</taxon>
        <taxon>Amycolatopsis</taxon>
    </lineage>
</organism>
<proteinExistence type="predicted"/>
<evidence type="ECO:0000313" key="2">
    <source>
        <dbReference type="EMBL" id="GAA5166447.1"/>
    </source>
</evidence>
<reference evidence="3" key="1">
    <citation type="journal article" date="2019" name="Int. J. Syst. Evol. Microbiol.">
        <title>The Global Catalogue of Microorganisms (GCM) 10K type strain sequencing project: providing services to taxonomists for standard genome sequencing and annotation.</title>
        <authorList>
            <consortium name="The Broad Institute Genomics Platform"/>
            <consortium name="The Broad Institute Genome Sequencing Center for Infectious Disease"/>
            <person name="Wu L."/>
            <person name="Ma J."/>
        </authorList>
    </citation>
    <scope>NUCLEOTIDE SEQUENCE [LARGE SCALE GENOMIC DNA]</scope>
    <source>
        <strain evidence="3">JCM 18054</strain>
    </source>
</reference>
<dbReference type="PANTHER" id="PTHR42923">
    <property type="entry name" value="PROTOPORPHYRINOGEN OXIDASE"/>
    <property type="match status" value="1"/>
</dbReference>
<dbReference type="Proteomes" id="UP001500192">
    <property type="component" value="Unassembled WGS sequence"/>
</dbReference>
<dbReference type="SUPFAM" id="SSF51905">
    <property type="entry name" value="FAD/NAD(P)-binding domain"/>
    <property type="match status" value="1"/>
</dbReference>
<dbReference type="Gene3D" id="3.50.50.60">
    <property type="entry name" value="FAD/NAD(P)-binding domain"/>
    <property type="match status" value="1"/>
</dbReference>
<evidence type="ECO:0000259" key="1">
    <source>
        <dbReference type="Pfam" id="PF01593"/>
    </source>
</evidence>
<dbReference type="InterPro" id="IPR050464">
    <property type="entry name" value="Zeta_carotene_desat/Oxidored"/>
</dbReference>
<keyword evidence="3" id="KW-1185">Reference proteome</keyword>